<dbReference type="PROSITE" id="PS50122">
    <property type="entry name" value="CHEB"/>
    <property type="match status" value="1"/>
</dbReference>
<reference evidence="6 7" key="1">
    <citation type="submission" date="2021-07" db="EMBL/GenBank/DDBJ databases">
        <title>Characterization of Violacein-producing bacteria and related species.</title>
        <authorList>
            <person name="Wilson H.S."/>
            <person name="De Leon M.E."/>
        </authorList>
    </citation>
    <scope>NUCLEOTIDE SEQUENCE [LARGE SCALE GENOMIC DNA]</scope>
    <source>
        <strain evidence="6 7">HSC-2F05</strain>
    </source>
</reference>
<sequence>MSSAADRIGDIGAALQGRRIELVVIGGSAGGVDALIGLLPELPAGYGPTVVCILHVPADRDSRLAELFELRAALPVREARDKEPLVPGVIYFAGSGYHLSVERERCFSLSCEPPVQFARPAIDVLMESAADAYGPRLAGILLTGANHDGADGMRRIRERGGLTVVQDPAEAFSSAMPEEAIRRCAPHLVLPLSGIRTLLPMLRTP</sequence>
<organism evidence="6 7">
    <name type="scientific">Massilia hydrophila</name>
    <dbReference type="NCBI Taxonomy" id="3044279"/>
    <lineage>
        <taxon>Bacteria</taxon>
        <taxon>Pseudomonadati</taxon>
        <taxon>Pseudomonadota</taxon>
        <taxon>Betaproteobacteria</taxon>
        <taxon>Burkholderiales</taxon>
        <taxon>Oxalobacteraceae</taxon>
        <taxon>Telluria group</taxon>
        <taxon>Massilia</taxon>
    </lineage>
</organism>
<dbReference type="EMBL" id="JAHYBX010000001">
    <property type="protein sequence ID" value="MCA1854817.1"/>
    <property type="molecule type" value="Genomic_DNA"/>
</dbReference>
<dbReference type="Pfam" id="PF01339">
    <property type="entry name" value="CheB_methylest"/>
    <property type="match status" value="1"/>
</dbReference>
<dbReference type="PANTHER" id="PTHR42872:SF6">
    <property type="entry name" value="PROTEIN-GLUTAMATE METHYLESTERASE_PROTEIN-GLUTAMINE GLUTAMINASE"/>
    <property type="match status" value="1"/>
</dbReference>
<comment type="caution">
    <text evidence="6">The sequence shown here is derived from an EMBL/GenBank/DDBJ whole genome shotgun (WGS) entry which is preliminary data.</text>
</comment>
<comment type="catalytic activity">
    <reaction evidence="3">
        <text>[protein]-L-glutamate 5-O-methyl ester + H2O = L-glutamyl-[protein] + methanol + H(+)</text>
        <dbReference type="Rhea" id="RHEA:23236"/>
        <dbReference type="Rhea" id="RHEA-COMP:10208"/>
        <dbReference type="Rhea" id="RHEA-COMP:10311"/>
        <dbReference type="ChEBI" id="CHEBI:15377"/>
        <dbReference type="ChEBI" id="CHEBI:15378"/>
        <dbReference type="ChEBI" id="CHEBI:17790"/>
        <dbReference type="ChEBI" id="CHEBI:29973"/>
        <dbReference type="ChEBI" id="CHEBI:82795"/>
        <dbReference type="EC" id="3.1.1.61"/>
    </reaction>
</comment>
<keyword evidence="1 4" id="KW-0378">Hydrolase</keyword>
<keyword evidence="7" id="KW-1185">Reference proteome</keyword>
<name>A0ABS7Y6U7_9BURK</name>
<feature type="active site" evidence="4">
    <location>
        <position position="148"/>
    </location>
</feature>
<keyword evidence="4" id="KW-0145">Chemotaxis</keyword>
<evidence type="ECO:0000256" key="2">
    <source>
        <dbReference type="ARBA" id="ARBA00039140"/>
    </source>
</evidence>
<accession>A0ABS7Y6U7</accession>
<feature type="active site" evidence="4">
    <location>
        <position position="28"/>
    </location>
</feature>
<evidence type="ECO:0000256" key="3">
    <source>
        <dbReference type="ARBA" id="ARBA00048267"/>
    </source>
</evidence>
<proteinExistence type="predicted"/>
<evidence type="ECO:0000313" key="6">
    <source>
        <dbReference type="EMBL" id="MCA1854817.1"/>
    </source>
</evidence>
<dbReference type="PANTHER" id="PTHR42872">
    <property type="entry name" value="PROTEIN-GLUTAMATE METHYLESTERASE/PROTEIN-GLUTAMINE GLUTAMINASE"/>
    <property type="match status" value="1"/>
</dbReference>
<gene>
    <name evidence="6" type="ORF">LE190_02585</name>
</gene>
<feature type="active site" evidence="4">
    <location>
        <position position="55"/>
    </location>
</feature>
<evidence type="ECO:0000256" key="1">
    <source>
        <dbReference type="ARBA" id="ARBA00022801"/>
    </source>
</evidence>
<protein>
    <recommendedName>
        <fullName evidence="2">protein-glutamate methylesterase</fullName>
        <ecNumber evidence="2">3.1.1.61</ecNumber>
    </recommendedName>
</protein>
<feature type="domain" description="CheB-type methylesterase" evidence="5">
    <location>
        <begin position="16"/>
        <end position="195"/>
    </location>
</feature>
<dbReference type="SUPFAM" id="SSF52738">
    <property type="entry name" value="Methylesterase CheB, C-terminal domain"/>
    <property type="match status" value="1"/>
</dbReference>
<dbReference type="InterPro" id="IPR000673">
    <property type="entry name" value="Sig_transdc_resp-reg_Me-estase"/>
</dbReference>
<dbReference type="Proteomes" id="UP001198602">
    <property type="component" value="Unassembled WGS sequence"/>
</dbReference>
<dbReference type="InterPro" id="IPR035909">
    <property type="entry name" value="CheB_C"/>
</dbReference>
<dbReference type="CDD" id="cd16433">
    <property type="entry name" value="CheB"/>
    <property type="match status" value="1"/>
</dbReference>
<evidence type="ECO:0000256" key="4">
    <source>
        <dbReference type="PROSITE-ProRule" id="PRU00050"/>
    </source>
</evidence>
<dbReference type="RefSeq" id="WP_225237247.1">
    <property type="nucleotide sequence ID" value="NZ_JAHYBX010000001.1"/>
</dbReference>
<evidence type="ECO:0000313" key="7">
    <source>
        <dbReference type="Proteomes" id="UP001198602"/>
    </source>
</evidence>
<dbReference type="Gene3D" id="3.40.50.180">
    <property type="entry name" value="Methylesterase CheB, C-terminal domain"/>
    <property type="match status" value="1"/>
</dbReference>
<dbReference type="EC" id="3.1.1.61" evidence="2"/>
<evidence type="ECO:0000259" key="5">
    <source>
        <dbReference type="PROSITE" id="PS50122"/>
    </source>
</evidence>